<dbReference type="CDD" id="cd00132">
    <property type="entry name" value="CRIB"/>
    <property type="match status" value="1"/>
</dbReference>
<keyword evidence="13" id="KW-1185">Reference proteome</keyword>
<evidence type="ECO:0000259" key="10">
    <source>
        <dbReference type="PROSITE" id="PS50229"/>
    </source>
</evidence>
<dbReference type="SMART" id="SM00461">
    <property type="entry name" value="WH1"/>
    <property type="match status" value="1"/>
</dbReference>
<dbReference type="PROSITE" id="PS50229">
    <property type="entry name" value="WH1"/>
    <property type="match status" value="1"/>
</dbReference>
<dbReference type="GO" id="GO:0005856">
    <property type="term" value="C:cytoskeleton"/>
    <property type="evidence" value="ECO:0007669"/>
    <property type="project" value="UniProtKB-SubCell"/>
</dbReference>
<reference evidence="12" key="1">
    <citation type="submission" date="2022-11" db="UniProtKB">
        <authorList>
            <consortium name="EnsemblMetazoa"/>
        </authorList>
    </citation>
    <scope>IDENTIFICATION</scope>
</reference>
<dbReference type="GO" id="GO:0003779">
    <property type="term" value="F:actin binding"/>
    <property type="evidence" value="ECO:0007669"/>
    <property type="project" value="InterPro"/>
</dbReference>
<keyword evidence="3" id="KW-0963">Cytoplasm</keyword>
<evidence type="ECO:0000256" key="3">
    <source>
        <dbReference type="ARBA" id="ARBA00022490"/>
    </source>
</evidence>
<dbReference type="FunFam" id="2.30.29.30:FF:000130">
    <property type="entry name" value="neural Wiskott-Aldrich syndrome protein"/>
    <property type="match status" value="1"/>
</dbReference>
<evidence type="ECO:0000259" key="11">
    <source>
        <dbReference type="PROSITE" id="PS51082"/>
    </source>
</evidence>
<dbReference type="InterPro" id="IPR011026">
    <property type="entry name" value="WAS_C"/>
</dbReference>
<dbReference type="Gene3D" id="6.10.280.150">
    <property type="match status" value="1"/>
</dbReference>
<feature type="region of interest" description="Disordered" evidence="8">
    <location>
        <begin position="131"/>
        <end position="211"/>
    </location>
</feature>
<dbReference type="Pfam" id="PF00568">
    <property type="entry name" value="WH1"/>
    <property type="match status" value="1"/>
</dbReference>
<evidence type="ECO:0008006" key="14">
    <source>
        <dbReference type="Google" id="ProtNLM"/>
    </source>
</evidence>
<keyword evidence="7" id="KW-0539">Nucleus</keyword>
<feature type="compositionally biased region" description="Acidic residues" evidence="8">
    <location>
        <begin position="479"/>
        <end position="496"/>
    </location>
</feature>
<dbReference type="GeneID" id="110241119"/>
<sequence length="496" mass="53459">MTAVENRRSKLLSNDENDNIFNVLGKRCQTLATAVVQLVLALPESRGRWTKKLTGVACFVKDNPKRSYFIRVFDLTACTMVWEQELYNQFKYNALYPYFHTFIADNCNAGLNFASEEEASIFKQQIEDKLKAKHKRRHDRKKDNRQRGPPPPPAMGGNVDVGMSRTDGGVSHSPSQTSLSSVGSNVSVSRRTSAVKDSKDKGKNKKGRVKLSKEDIGTPENFQHIGHIGWDPQGGFDVNVDMDENWKKLFSIIGVTEGQMKEKGTREFIYDFVQKRGGIEAVTKEIEQESKPGPPPPPPPSRGPPRPPDRGAPPPPPPSRGFAPPPPPPARMGMGPPPPPPPSRGSRPPPPPPMGGPPMGGAPPPPPPPPAIGAPPPPPPIGGGGSMARPPPPPSAGRGDLLSQIQQGKALKSVGDDDKRRSAGGDRSDLLSAIQRGTNLRKVTQEDGPKPAPAAAGGILGALQLALSKRDNAIHSSDDDSASETEYDSDEDEWND</sequence>
<dbReference type="PANTHER" id="PTHR11202:SF36">
    <property type="entry name" value="ACTIN NUCLEATION-PROMOTING FACTOR WASL"/>
    <property type="match status" value="1"/>
</dbReference>
<evidence type="ECO:0000256" key="1">
    <source>
        <dbReference type="ARBA" id="ARBA00004123"/>
    </source>
</evidence>
<feature type="compositionally biased region" description="Basic and acidic residues" evidence="8">
    <location>
        <begin position="414"/>
        <end position="429"/>
    </location>
</feature>
<evidence type="ECO:0000256" key="7">
    <source>
        <dbReference type="ARBA" id="ARBA00023242"/>
    </source>
</evidence>
<evidence type="ECO:0000256" key="2">
    <source>
        <dbReference type="ARBA" id="ARBA00004245"/>
    </source>
</evidence>
<feature type="region of interest" description="Disordered" evidence="8">
    <location>
        <begin position="473"/>
        <end position="496"/>
    </location>
</feature>
<feature type="domain" description="WH1" evidence="10">
    <location>
        <begin position="24"/>
        <end position="133"/>
    </location>
</feature>
<dbReference type="InterPro" id="IPR003124">
    <property type="entry name" value="WH2_dom"/>
</dbReference>
<dbReference type="KEGG" id="epa:110241119"/>
<dbReference type="Gene3D" id="2.30.29.30">
    <property type="entry name" value="Pleckstrin-homology domain (PH domain)/Phosphotyrosine-binding domain (PTB)"/>
    <property type="match status" value="1"/>
</dbReference>
<feature type="compositionally biased region" description="Low complexity" evidence="8">
    <location>
        <begin position="175"/>
        <end position="192"/>
    </location>
</feature>
<dbReference type="SUPFAM" id="SSF50729">
    <property type="entry name" value="PH domain-like"/>
    <property type="match status" value="1"/>
</dbReference>
<dbReference type="PROSITE" id="PS50108">
    <property type="entry name" value="CRIB"/>
    <property type="match status" value="1"/>
</dbReference>
<dbReference type="Gene3D" id="3.90.810.10">
    <property type="entry name" value="CRIB domain"/>
    <property type="match status" value="1"/>
</dbReference>
<organism evidence="12 13">
    <name type="scientific">Exaiptasia diaphana</name>
    <name type="common">Tropical sea anemone</name>
    <name type="synonym">Aiptasia pulchella</name>
    <dbReference type="NCBI Taxonomy" id="2652724"/>
    <lineage>
        <taxon>Eukaryota</taxon>
        <taxon>Metazoa</taxon>
        <taxon>Cnidaria</taxon>
        <taxon>Anthozoa</taxon>
        <taxon>Hexacorallia</taxon>
        <taxon>Actiniaria</taxon>
        <taxon>Aiptasiidae</taxon>
        <taxon>Exaiptasia</taxon>
    </lineage>
</organism>
<dbReference type="OrthoDB" id="8963340at2759"/>
<evidence type="ECO:0000313" key="13">
    <source>
        <dbReference type="Proteomes" id="UP000887567"/>
    </source>
</evidence>
<dbReference type="InterPro" id="IPR033927">
    <property type="entry name" value="WASPfam_EVH1"/>
</dbReference>
<dbReference type="InterPro" id="IPR011993">
    <property type="entry name" value="PH-like_dom_sf"/>
</dbReference>
<dbReference type="RefSeq" id="XP_020902620.1">
    <property type="nucleotide sequence ID" value="XM_021046961.2"/>
</dbReference>
<feature type="compositionally biased region" description="Pro residues" evidence="8">
    <location>
        <begin position="292"/>
        <end position="381"/>
    </location>
</feature>
<comment type="subcellular location">
    <subcellularLocation>
        <location evidence="2">Cytoplasm</location>
        <location evidence="2">Cytoskeleton</location>
    </subcellularLocation>
    <subcellularLocation>
        <location evidence="1">Nucleus</location>
    </subcellularLocation>
</comment>
<feature type="domain" description="WH2" evidence="11">
    <location>
        <begin position="397"/>
        <end position="414"/>
    </location>
</feature>
<dbReference type="SMART" id="SM00285">
    <property type="entry name" value="PBD"/>
    <property type="match status" value="1"/>
</dbReference>
<feature type="domain" description="WH2" evidence="11">
    <location>
        <begin position="426"/>
        <end position="443"/>
    </location>
</feature>
<dbReference type="PROSITE" id="PS51082">
    <property type="entry name" value="WH2"/>
    <property type="match status" value="2"/>
</dbReference>
<dbReference type="InterPro" id="IPR036936">
    <property type="entry name" value="CRIB_dom_sf"/>
</dbReference>
<feature type="domain" description="CRIB" evidence="9">
    <location>
        <begin position="216"/>
        <end position="229"/>
    </location>
</feature>
<dbReference type="CDD" id="cd01205">
    <property type="entry name" value="EVH1_WASP-like"/>
    <property type="match status" value="1"/>
</dbReference>
<feature type="region of interest" description="Disordered" evidence="8">
    <location>
        <begin position="286"/>
        <end position="456"/>
    </location>
</feature>
<dbReference type="PANTHER" id="PTHR11202">
    <property type="entry name" value="SPROUTY-RELATED, EVH1 DOMAIN-CONTAINING PROTEIN FAMILY MEMBER"/>
    <property type="match status" value="1"/>
</dbReference>
<dbReference type="Pfam" id="PF00786">
    <property type="entry name" value="PBD"/>
    <property type="match status" value="1"/>
</dbReference>
<keyword evidence="5" id="KW-0677">Repeat</keyword>
<evidence type="ECO:0000256" key="8">
    <source>
        <dbReference type="SAM" id="MobiDB-lite"/>
    </source>
</evidence>
<evidence type="ECO:0000256" key="4">
    <source>
        <dbReference type="ARBA" id="ARBA00022553"/>
    </source>
</evidence>
<dbReference type="FunFam" id="3.90.810.10:FF:000003">
    <property type="entry name" value="Neural Wiskott-Aldrich syndrome protein-like"/>
    <property type="match status" value="1"/>
</dbReference>
<evidence type="ECO:0000259" key="9">
    <source>
        <dbReference type="PROSITE" id="PS50108"/>
    </source>
</evidence>
<dbReference type="InterPro" id="IPR000697">
    <property type="entry name" value="WH1/EVH1_dom"/>
</dbReference>
<protein>
    <recommendedName>
        <fullName evidence="14">Wiskott-Aldrich syndrome protein</fullName>
    </recommendedName>
</protein>
<proteinExistence type="predicted"/>
<evidence type="ECO:0000313" key="12">
    <source>
        <dbReference type="EnsemblMetazoa" id="XP_020902620.1"/>
    </source>
</evidence>
<dbReference type="Proteomes" id="UP000887567">
    <property type="component" value="Unplaced"/>
</dbReference>
<keyword evidence="4" id="KW-0597">Phosphoprotein</keyword>
<name>A0A913XD32_EXADI</name>
<feature type="compositionally biased region" description="Basic residues" evidence="8">
    <location>
        <begin position="131"/>
        <end position="140"/>
    </location>
</feature>
<evidence type="ECO:0000256" key="6">
    <source>
        <dbReference type="ARBA" id="ARBA00023212"/>
    </source>
</evidence>
<dbReference type="SMART" id="SM00246">
    <property type="entry name" value="WH2"/>
    <property type="match status" value="2"/>
</dbReference>
<accession>A0A913XD32</accession>
<dbReference type="AlphaFoldDB" id="A0A913XD32"/>
<dbReference type="EnsemblMetazoa" id="XM_021046961.2">
    <property type="protein sequence ID" value="XP_020902620.1"/>
    <property type="gene ID" value="LOC110241119"/>
</dbReference>
<dbReference type="OMA" id="EYNQDRK"/>
<dbReference type="GO" id="GO:0007015">
    <property type="term" value="P:actin filament organization"/>
    <property type="evidence" value="ECO:0007669"/>
    <property type="project" value="InterPro"/>
</dbReference>
<dbReference type="SUPFAM" id="SSF47912">
    <property type="entry name" value="Wiscott-Aldrich syndrome protein, WASP, C-terminal domain"/>
    <property type="match status" value="1"/>
</dbReference>
<evidence type="ECO:0000256" key="5">
    <source>
        <dbReference type="ARBA" id="ARBA00022737"/>
    </source>
</evidence>
<dbReference type="GO" id="GO:0005634">
    <property type="term" value="C:nucleus"/>
    <property type="evidence" value="ECO:0007669"/>
    <property type="project" value="UniProtKB-SubCell"/>
</dbReference>
<keyword evidence="6" id="KW-0206">Cytoskeleton</keyword>
<dbReference type="InterPro" id="IPR000095">
    <property type="entry name" value="CRIB_dom"/>
</dbReference>
<dbReference type="Pfam" id="PF02205">
    <property type="entry name" value="WH2"/>
    <property type="match status" value="2"/>
</dbReference>